<feature type="domain" description="J" evidence="2">
    <location>
        <begin position="7"/>
        <end position="72"/>
    </location>
</feature>
<dbReference type="PANTHER" id="PTHR44144:SF1">
    <property type="entry name" value="DNAJ HOMOLOG SUBFAMILY C MEMBER 9"/>
    <property type="match status" value="1"/>
</dbReference>
<protein>
    <submittedName>
        <fullName evidence="3">DnaJ homolog subfamily C member 9</fullName>
    </submittedName>
</protein>
<dbReference type="Gene3D" id="1.10.287.110">
    <property type="entry name" value="DnaJ domain"/>
    <property type="match status" value="1"/>
</dbReference>
<reference evidence="3 4" key="1">
    <citation type="submission" date="2024-02" db="EMBL/GenBank/DDBJ databases">
        <authorList>
            <person name="Chen Y."/>
            <person name="Shah S."/>
            <person name="Dougan E. K."/>
            <person name="Thang M."/>
            <person name="Chan C."/>
        </authorList>
    </citation>
    <scope>NUCLEOTIDE SEQUENCE [LARGE SCALE GENOMIC DNA]</scope>
</reference>
<keyword evidence="4" id="KW-1185">Reference proteome</keyword>
<dbReference type="EMBL" id="CAXAMM010032677">
    <property type="protein sequence ID" value="CAK9070131.1"/>
    <property type="molecule type" value="Genomic_DNA"/>
</dbReference>
<dbReference type="Gene3D" id="2.30.30.140">
    <property type="match status" value="1"/>
</dbReference>
<evidence type="ECO:0000313" key="4">
    <source>
        <dbReference type="Proteomes" id="UP001642464"/>
    </source>
</evidence>
<feature type="region of interest" description="Disordered" evidence="1">
    <location>
        <begin position="174"/>
        <end position="233"/>
    </location>
</feature>
<gene>
    <name evidence="3" type="ORF">SCF082_LOCUS34964</name>
</gene>
<feature type="compositionally biased region" description="Acidic residues" evidence="1">
    <location>
        <begin position="179"/>
        <end position="206"/>
    </location>
</feature>
<dbReference type="PRINTS" id="PR00625">
    <property type="entry name" value="JDOMAIN"/>
</dbReference>
<dbReference type="Proteomes" id="UP001642464">
    <property type="component" value="Unassembled WGS sequence"/>
</dbReference>
<feature type="compositionally biased region" description="Basic and acidic residues" evidence="1">
    <location>
        <begin position="268"/>
        <end position="283"/>
    </location>
</feature>
<evidence type="ECO:0000256" key="1">
    <source>
        <dbReference type="SAM" id="MobiDB-lite"/>
    </source>
</evidence>
<dbReference type="Pfam" id="PF23302">
    <property type="entry name" value="HTH_DNAJC9"/>
    <property type="match status" value="1"/>
</dbReference>
<feature type="region of interest" description="Disordered" evidence="1">
    <location>
        <begin position="268"/>
        <end position="315"/>
    </location>
</feature>
<dbReference type="CDD" id="cd06257">
    <property type="entry name" value="DnaJ"/>
    <property type="match status" value="1"/>
</dbReference>
<evidence type="ECO:0000259" key="2">
    <source>
        <dbReference type="PROSITE" id="PS50076"/>
    </source>
</evidence>
<name>A0ABP0P2X7_9DINO</name>
<feature type="compositionally biased region" description="Acidic residues" evidence="1">
    <location>
        <begin position="213"/>
        <end position="225"/>
    </location>
</feature>
<dbReference type="SUPFAM" id="SSF63748">
    <property type="entry name" value="Tudor/PWWP/MBT"/>
    <property type="match status" value="1"/>
</dbReference>
<comment type="caution">
    <text evidence="3">The sequence shown here is derived from an EMBL/GenBank/DDBJ whole genome shotgun (WGS) entry which is preliminary data.</text>
</comment>
<dbReference type="SMART" id="SM00271">
    <property type="entry name" value="DnaJ"/>
    <property type="match status" value="1"/>
</dbReference>
<dbReference type="InterPro" id="IPR001623">
    <property type="entry name" value="DnaJ_domain"/>
</dbReference>
<dbReference type="PANTHER" id="PTHR44144">
    <property type="entry name" value="DNAJ HOMOLOG SUBFAMILY C MEMBER 9"/>
    <property type="match status" value="1"/>
</dbReference>
<accession>A0ABP0P2X7</accession>
<sequence length="342" mass="38084">MEKEEVDLYGLLRVTRGASKQEVRKAYLRLALVVHPDKRPGDENAARDFGKLQEAYAVLSDPVKRRRYDRTGCVDADGAGTSGFWEAYERYRGVEVSTQDIDDYVAKYKGSAEEEADLRAFFRNHNGDISNLLAFIPGSGNDDVARFKTFFAKAFPEQAEATSKQVVKTVEELDKEQDLQGEEAEDGEDDEDAEEEEDDDDQDDLDGFIVHEDDGDDSNDDEMDKVDDGPAFLPVGTRVRAKWRRGAQFYDAVITKANKRAKTFDVKYDDDGTTEKGLPRDMLRPVGPVVAPAPAPAPPPAKKKRRKQNSDDGLDALRAAMAAKGAQRRDNFAAFEAKWSAG</sequence>
<dbReference type="Pfam" id="PF00226">
    <property type="entry name" value="DnaJ"/>
    <property type="match status" value="1"/>
</dbReference>
<feature type="compositionally biased region" description="Pro residues" evidence="1">
    <location>
        <begin position="291"/>
        <end position="300"/>
    </location>
</feature>
<dbReference type="CDD" id="cd04508">
    <property type="entry name" value="Tudor_SF"/>
    <property type="match status" value="1"/>
</dbReference>
<proteinExistence type="predicted"/>
<dbReference type="InterPro" id="IPR036869">
    <property type="entry name" value="J_dom_sf"/>
</dbReference>
<dbReference type="InterPro" id="IPR052594">
    <property type="entry name" value="J_domain-containing_protein"/>
</dbReference>
<evidence type="ECO:0000313" key="3">
    <source>
        <dbReference type="EMBL" id="CAK9070131.1"/>
    </source>
</evidence>
<dbReference type="PROSITE" id="PS50076">
    <property type="entry name" value="DNAJ_2"/>
    <property type="match status" value="1"/>
</dbReference>
<organism evidence="3 4">
    <name type="scientific">Durusdinium trenchii</name>
    <dbReference type="NCBI Taxonomy" id="1381693"/>
    <lineage>
        <taxon>Eukaryota</taxon>
        <taxon>Sar</taxon>
        <taxon>Alveolata</taxon>
        <taxon>Dinophyceae</taxon>
        <taxon>Suessiales</taxon>
        <taxon>Symbiodiniaceae</taxon>
        <taxon>Durusdinium</taxon>
    </lineage>
</organism>
<dbReference type="SUPFAM" id="SSF46565">
    <property type="entry name" value="Chaperone J-domain"/>
    <property type="match status" value="1"/>
</dbReference>
<dbReference type="InterPro" id="IPR056453">
    <property type="entry name" value="HTH_DNAJC9"/>
</dbReference>